<protein>
    <submittedName>
        <fullName evidence="2">Uncharacterized protein</fullName>
    </submittedName>
</protein>
<dbReference type="Gene3D" id="3.30.40.10">
    <property type="entry name" value="Zinc/RING finger domain, C3HC4 (zinc finger)"/>
    <property type="match status" value="1"/>
</dbReference>
<gene>
    <name evidence="2" type="ORF">HICCMSTLAB_LOCUS5421</name>
</gene>
<sequence length="233" mass="25605">MRHDGAVIINHGQMQRVVQPVGIQEHIAAARPADVVPGNMVPVAVRAVPARVFENLEIEEPVNMNRDDGEAGYMNPGVEEPVNINPGEGEPVNMNRDDGEAGDMNPGDEEPVNINPENAEADDMNFGGEEADDMNPGDEPVARQPVALNHSRARRLINKINRDSSSSTAHGLICTIRFNEALSYIIKSCHHASIGKQCALQLLKNFVEKREAFLLCPYCRARVTSIDILYFTL</sequence>
<evidence type="ECO:0000313" key="3">
    <source>
        <dbReference type="Proteomes" id="UP000786811"/>
    </source>
</evidence>
<evidence type="ECO:0000313" key="2">
    <source>
        <dbReference type="EMBL" id="CAG5089899.1"/>
    </source>
</evidence>
<reference evidence="2" key="1">
    <citation type="submission" date="2021-04" db="EMBL/GenBank/DDBJ databases">
        <authorList>
            <person name="Chebbi M.A.C M."/>
        </authorList>
    </citation>
    <scope>NUCLEOTIDE SEQUENCE</scope>
</reference>
<proteinExistence type="predicted"/>
<accession>A0A8J2HAV0</accession>
<feature type="region of interest" description="Disordered" evidence="1">
    <location>
        <begin position="79"/>
        <end position="113"/>
    </location>
</feature>
<comment type="caution">
    <text evidence="2">The sequence shown here is derived from an EMBL/GenBank/DDBJ whole genome shotgun (WGS) entry which is preliminary data.</text>
</comment>
<evidence type="ECO:0000256" key="1">
    <source>
        <dbReference type="SAM" id="MobiDB-lite"/>
    </source>
</evidence>
<dbReference type="AlphaFoldDB" id="A0A8J2HAV0"/>
<dbReference type="InterPro" id="IPR013083">
    <property type="entry name" value="Znf_RING/FYVE/PHD"/>
</dbReference>
<dbReference type="Proteomes" id="UP000786811">
    <property type="component" value="Unassembled WGS sequence"/>
</dbReference>
<name>A0A8J2HAV0_COTCN</name>
<organism evidence="2 3">
    <name type="scientific">Cotesia congregata</name>
    <name type="common">Parasitoid wasp</name>
    <name type="synonym">Apanteles congregatus</name>
    <dbReference type="NCBI Taxonomy" id="51543"/>
    <lineage>
        <taxon>Eukaryota</taxon>
        <taxon>Metazoa</taxon>
        <taxon>Ecdysozoa</taxon>
        <taxon>Arthropoda</taxon>
        <taxon>Hexapoda</taxon>
        <taxon>Insecta</taxon>
        <taxon>Pterygota</taxon>
        <taxon>Neoptera</taxon>
        <taxon>Endopterygota</taxon>
        <taxon>Hymenoptera</taxon>
        <taxon>Apocrita</taxon>
        <taxon>Ichneumonoidea</taxon>
        <taxon>Braconidae</taxon>
        <taxon>Microgastrinae</taxon>
        <taxon>Cotesia</taxon>
    </lineage>
</organism>
<keyword evidence="3" id="KW-1185">Reference proteome</keyword>
<dbReference type="OrthoDB" id="10403730at2759"/>
<dbReference type="EMBL" id="CAJNRD030001119">
    <property type="protein sequence ID" value="CAG5089899.1"/>
    <property type="molecule type" value="Genomic_DNA"/>
</dbReference>